<protein>
    <submittedName>
        <fullName evidence="2">Uncharacterized protein</fullName>
    </submittedName>
</protein>
<feature type="region of interest" description="Disordered" evidence="1">
    <location>
        <begin position="1503"/>
        <end position="1526"/>
    </location>
</feature>
<organism evidence="2">
    <name type="scientific">Planktothrix agardhii</name>
    <name type="common">Oscillatoria agardhii</name>
    <dbReference type="NCBI Taxonomy" id="1160"/>
    <lineage>
        <taxon>Bacteria</taxon>
        <taxon>Bacillati</taxon>
        <taxon>Cyanobacteriota</taxon>
        <taxon>Cyanophyceae</taxon>
        <taxon>Oscillatoriophycideae</taxon>
        <taxon>Oscillatoriales</taxon>
        <taxon>Microcoleaceae</taxon>
        <taxon>Planktothrix</taxon>
    </lineage>
</organism>
<feature type="region of interest" description="Disordered" evidence="1">
    <location>
        <begin position="371"/>
        <end position="392"/>
    </location>
</feature>
<dbReference type="NCBIfam" id="NF038301">
    <property type="entry name" value="EPS_HpsA"/>
    <property type="match status" value="1"/>
</dbReference>
<feature type="compositionally biased region" description="Polar residues" evidence="1">
    <location>
        <begin position="371"/>
        <end position="389"/>
    </location>
</feature>
<evidence type="ECO:0000313" key="2">
    <source>
        <dbReference type="EMBL" id="CUM60253.1"/>
    </source>
</evidence>
<gene>
    <name evidence="2" type="ORF">PLAM_2287</name>
</gene>
<accession>A0A1J1JGL0</accession>
<sequence length="1619" mass="178228">MFKQLMRLMMRSLLRRWFILSHHDRYAKAGFVLPTVAMVLLVVVLLSLAITFRAFDRAKYAQNTRVDQQVLSLATPALERAKVKLEKAFGEFTETPSELGLLGELTKPTPQGSTKKFKYEFRDENTLTLAFDLDGKPGEKKTGTDDKAYVKPTDKETLNTAWKFPVDLNNNGKTDDPEDGFNLYGIFFRSPERNSKGEFTRVRTPLDARSYPLPKLTSAAVTNKDCPQSLGTSASLVGSSDWYKVGANLKKSFFIYAATIPNQGSGFSALEIQQDRERVPLVNNAVVYEDDLQITPGSTGIQINGRIFTNANLLTGKRSSGGPVEYYQVSSPKSCFYEMENSKIVVGGNVGIGAPDSDTALDPVQVHLFKSGSTPTNKPSMSSAEQPVTESAKGISYNDKRYVDRIASLRTKHANETDPQEVKDDVADGIDREKALENYFRARTRRVPTVEPQQIDPNKIDPECKSLIEGSGNTLRPCSVYAFPYKADNTSNNGTTLKGTAPTLMPPATEPSLVKNNQEETRLGDRIAMGNGLPAKWFNNNDFTSSDTQLITGYEWDEGTPAPRYRKTQMQDLADFGSTQRNGFWEQAAAKAPSDTDKGVGGLRIVTGAGIYSNTKSFLPVPPTAPNNPITSEDESQFDVVWPDTMPMWQDTPPDPTDPSSIPDGIPDIGASPQLDKQGDLKMRATVVYHYIQDPWNPDGDAAAKRQSPLACISSYYDPTTDKTAINRKDLPNIKLRETDRTLAWGTTNTVTTNPGNSHNGVVYSMPSTAIDQATPGANGLFTLTDPKAKDPTDSTADFKEKIIYQANLVFPDGRFVNEPLRKALQKAPNDRSLDEQSAIDTTLCAMTILNNLAGSPNDKPGVGDTVIPHGAIYETAFLDSRQIKSIENNDTGTGTPIISDPNTYDRPIEDRQPLEIRATVIDLDLLRRGTVGSSEYLLPNSGIIYATREDALLDQSDNDTTSWDLRSPVDYILDETRRPNGIMLINGQILARGGNTNDYNDIEKGLILATDLPAYVKADSSNGFNLHQSTPGGAQLEEFDTPALTGTPKKWTETSFYSRTKLNKSFACRKGDTRLECVGTGDLWRPATVISDAITLLSNSFKTGYRNLGDYDLRNNTVLSADYITHKGLNPIIAGSYDISNNPVKGYDLNNDGDLDDSFSEVTLKLDLNGNDNQTDTSVSEKVVTVAAARQFNGFYDNNYVTSTDWYKTDGKPESTKVNSYMNNFITPVQLRGSAAEYVMEICRKPLVSMCTPEDWVIGIDDDDDGKFDSGEEELSYEIPVDTAVGQLLSGTTARVALDPNDRIYPRRIAFARYSDSPPKKYELILDSANLPIALGIYNSKVNYAGNSNTAFTFPTIKDDKGIYFAGSGKSTQTTVPTSATNALRFQLNSGRPRVDWNPGSLLAQPIWKPLVQLNQIALVSNTDGWQQPATASTFNLIIASGDAPTRDNETNGGLPNFARFIENWRVKDAQISGSFIQFKRSAYATGPFMPILDRTKATLTKFGNPPSNDPRPYRADNNDGRTAQYMPPNRVYGFDVALLSQSPDLFATKSLPSTPPLPDQYFREVGKDDPWIQTLLCAAQDTNSNYGTAPTDYGTGKFYALPENLRPKNCPLGKDDI</sequence>
<reference evidence="2" key="1">
    <citation type="submission" date="2015-09" db="EMBL/GenBank/DDBJ databases">
        <authorList>
            <person name="Jackson K.R."/>
            <person name="Lunt B.L."/>
            <person name="Fisher J.N.B."/>
            <person name="Gardner A.V."/>
            <person name="Bailey M.E."/>
            <person name="Deus L.M."/>
            <person name="Earl A.S."/>
            <person name="Gibby P.D."/>
            <person name="Hartmann K.A."/>
            <person name="Liu J.E."/>
            <person name="Manci A.M."/>
            <person name="Nielsen D.A."/>
            <person name="Solomon M.B."/>
            <person name="Breakwell D.P."/>
            <person name="Burnett S.H."/>
            <person name="Grose J.H."/>
        </authorList>
    </citation>
    <scope>NUCLEOTIDE SEQUENCE</scope>
    <source>
        <strain evidence="2">7805</strain>
    </source>
</reference>
<evidence type="ECO:0000256" key="1">
    <source>
        <dbReference type="SAM" id="MobiDB-lite"/>
    </source>
</evidence>
<feature type="region of interest" description="Disordered" evidence="1">
    <location>
        <begin position="887"/>
        <end position="907"/>
    </location>
</feature>
<dbReference type="InterPro" id="IPR049774">
    <property type="entry name" value="EPS_HpsA-like"/>
</dbReference>
<proteinExistence type="predicted"/>
<feature type="compositionally biased region" description="Polar residues" evidence="1">
    <location>
        <begin position="887"/>
        <end position="903"/>
    </location>
</feature>
<name>A0A1J1JGL0_PLAAG</name>
<dbReference type="EMBL" id="LO018304">
    <property type="protein sequence ID" value="CUM60253.1"/>
    <property type="molecule type" value="Genomic_DNA"/>
</dbReference>